<organism evidence="1 2">
    <name type="scientific">Rodentibacter pneumotropicus</name>
    <dbReference type="NCBI Taxonomy" id="758"/>
    <lineage>
        <taxon>Bacteria</taxon>
        <taxon>Pseudomonadati</taxon>
        <taxon>Pseudomonadota</taxon>
        <taxon>Gammaproteobacteria</taxon>
        <taxon>Pasteurellales</taxon>
        <taxon>Pasteurellaceae</taxon>
        <taxon>Rodentibacter</taxon>
    </lineage>
</organism>
<evidence type="ECO:0000313" key="1">
    <source>
        <dbReference type="EMBL" id="VEH64946.1"/>
    </source>
</evidence>
<dbReference type="KEGG" id="rpne:NCTC8284_00068"/>
<dbReference type="AlphaFoldDB" id="A0A3S4U691"/>
<sequence length="70" mass="8366">MQFCFTKELPIPLDELWFDYASTDLKQGFRLDIHAIRQQTACEVQRICDELLLNVWMLLIMQLCVHSVFF</sequence>
<proteinExistence type="predicted"/>
<reference evidence="1 2" key="1">
    <citation type="submission" date="2018-12" db="EMBL/GenBank/DDBJ databases">
        <authorList>
            <consortium name="Pathogen Informatics"/>
        </authorList>
    </citation>
    <scope>NUCLEOTIDE SEQUENCE [LARGE SCALE GENOMIC DNA]</scope>
    <source>
        <strain evidence="1 2">NCTC8284</strain>
    </source>
</reference>
<evidence type="ECO:0000313" key="2">
    <source>
        <dbReference type="Proteomes" id="UP000278733"/>
    </source>
</evidence>
<name>A0A3S4U691_9PAST</name>
<protein>
    <submittedName>
        <fullName evidence="1">Competence protein A</fullName>
    </submittedName>
</protein>
<gene>
    <name evidence="1" type="primary">comA_2</name>
    <name evidence="1" type="ORF">NCTC8284_00068</name>
</gene>
<dbReference type="EMBL" id="LR134405">
    <property type="protein sequence ID" value="VEH64946.1"/>
    <property type="molecule type" value="Genomic_DNA"/>
</dbReference>
<accession>A0A3S4U691</accession>
<dbReference type="Proteomes" id="UP000278733">
    <property type="component" value="Chromosome"/>
</dbReference>